<sequence length="141" mass="15647">MSPIVNFDTSTDVVVCTVKSPLNSGIYNLLIPPLSPTFTDCFILKLEYSVFVKVHTKNAFFQSGPTLSIPITIGIVPWKKSESEETLNAMEILESANFMEGINRCTIDDYIQRKQEGPNGFSPKFACYSNLSLIENLSADV</sequence>
<protein>
    <submittedName>
        <fullName evidence="2">Uncharacterized protein</fullName>
    </submittedName>
</protein>
<reference evidence="2" key="1">
    <citation type="submission" date="2022-11" db="UniProtKB">
        <authorList>
            <consortium name="WormBaseParasite"/>
        </authorList>
    </citation>
    <scope>IDENTIFICATION</scope>
</reference>
<accession>A0AC35G2V2</accession>
<dbReference type="Proteomes" id="UP000887580">
    <property type="component" value="Unplaced"/>
</dbReference>
<dbReference type="WBParaSite" id="PS1159_v2.g22955.t1">
    <property type="protein sequence ID" value="PS1159_v2.g22955.t1"/>
    <property type="gene ID" value="PS1159_v2.g22955"/>
</dbReference>
<proteinExistence type="predicted"/>
<evidence type="ECO:0000313" key="1">
    <source>
        <dbReference type="Proteomes" id="UP000887580"/>
    </source>
</evidence>
<name>A0AC35G2V2_9BILA</name>
<organism evidence="1 2">
    <name type="scientific">Panagrolaimus sp. PS1159</name>
    <dbReference type="NCBI Taxonomy" id="55785"/>
    <lineage>
        <taxon>Eukaryota</taxon>
        <taxon>Metazoa</taxon>
        <taxon>Ecdysozoa</taxon>
        <taxon>Nematoda</taxon>
        <taxon>Chromadorea</taxon>
        <taxon>Rhabditida</taxon>
        <taxon>Tylenchina</taxon>
        <taxon>Panagrolaimomorpha</taxon>
        <taxon>Panagrolaimoidea</taxon>
        <taxon>Panagrolaimidae</taxon>
        <taxon>Panagrolaimus</taxon>
    </lineage>
</organism>
<evidence type="ECO:0000313" key="2">
    <source>
        <dbReference type="WBParaSite" id="PS1159_v2.g22955.t1"/>
    </source>
</evidence>